<feature type="transmembrane region" description="Helical" evidence="1">
    <location>
        <begin position="69"/>
        <end position="87"/>
    </location>
</feature>
<comment type="caution">
    <text evidence="2">The sequence shown here is derived from an EMBL/GenBank/DDBJ whole genome shotgun (WGS) entry which is preliminary data.</text>
</comment>
<evidence type="ECO:0000256" key="1">
    <source>
        <dbReference type="SAM" id="Phobius"/>
    </source>
</evidence>
<keyword evidence="1" id="KW-0812">Transmembrane</keyword>
<feature type="transmembrane region" description="Helical" evidence="1">
    <location>
        <begin position="41"/>
        <end position="63"/>
    </location>
</feature>
<dbReference type="EMBL" id="SNWM01000004">
    <property type="protein sequence ID" value="TDO20849.1"/>
    <property type="molecule type" value="Genomic_DNA"/>
</dbReference>
<reference evidence="2 3" key="1">
    <citation type="submission" date="2019-03" db="EMBL/GenBank/DDBJ databases">
        <title>Genomic Encyclopedia of Archaeal and Bacterial Type Strains, Phase II (KMG-II): from individual species to whole genera.</title>
        <authorList>
            <person name="Goeker M."/>
        </authorList>
    </citation>
    <scope>NUCLEOTIDE SEQUENCE [LARGE SCALE GENOMIC DNA]</scope>
    <source>
        <strain evidence="2 3">DSM 19034</strain>
    </source>
</reference>
<feature type="transmembrane region" description="Helical" evidence="1">
    <location>
        <begin position="145"/>
        <end position="167"/>
    </location>
</feature>
<dbReference type="Proteomes" id="UP000295499">
    <property type="component" value="Unassembled WGS sequence"/>
</dbReference>
<feature type="transmembrane region" description="Helical" evidence="1">
    <location>
        <begin position="122"/>
        <end position="139"/>
    </location>
</feature>
<evidence type="ECO:0000313" key="2">
    <source>
        <dbReference type="EMBL" id="TDO20849.1"/>
    </source>
</evidence>
<sequence>MNNLDDMKSLWRTVTTDKLPTSEEMLKLIRKFRREKLRNKWLVIVTCLLSSCLVVAALIIAHFKMATTYAGGILVVIAALFLAFNNIRSLKRFYHMDDYDNLKFLEFLAKTRENQIRYYKRTMVIVISLSASGWILYVYELVYHYPMWSIIVYLIMSVYLGVMWFIVRPRSFKRDQGKLNATRERVESILNQLK</sequence>
<organism evidence="2 3">
    <name type="scientific">Pedobacter duraquae</name>
    <dbReference type="NCBI Taxonomy" id="425511"/>
    <lineage>
        <taxon>Bacteria</taxon>
        <taxon>Pseudomonadati</taxon>
        <taxon>Bacteroidota</taxon>
        <taxon>Sphingobacteriia</taxon>
        <taxon>Sphingobacteriales</taxon>
        <taxon>Sphingobacteriaceae</taxon>
        <taxon>Pedobacter</taxon>
    </lineage>
</organism>
<keyword evidence="1" id="KW-0472">Membrane</keyword>
<gene>
    <name evidence="2" type="ORF">CLV32_3483</name>
</gene>
<dbReference type="AlphaFoldDB" id="A0A4V3C364"/>
<dbReference type="RefSeq" id="WP_133557674.1">
    <property type="nucleotide sequence ID" value="NZ_SNWM01000004.1"/>
</dbReference>
<protein>
    <submittedName>
        <fullName evidence="2">Uncharacterized protein</fullName>
    </submittedName>
</protein>
<keyword evidence="1" id="KW-1133">Transmembrane helix</keyword>
<proteinExistence type="predicted"/>
<dbReference type="OrthoDB" id="795301at2"/>
<accession>A0A4V3C364</accession>
<keyword evidence="3" id="KW-1185">Reference proteome</keyword>
<name>A0A4V3C364_9SPHI</name>
<evidence type="ECO:0000313" key="3">
    <source>
        <dbReference type="Proteomes" id="UP000295499"/>
    </source>
</evidence>